<feature type="transmembrane region" description="Helical" evidence="6">
    <location>
        <begin position="109"/>
        <end position="126"/>
    </location>
</feature>
<evidence type="ECO:0000256" key="1">
    <source>
        <dbReference type="ARBA" id="ARBA00010342"/>
    </source>
</evidence>
<keyword evidence="9" id="KW-1185">Reference proteome</keyword>
<keyword evidence="4 6" id="KW-0732">Signal</keyword>
<evidence type="ECO:0000259" key="7">
    <source>
        <dbReference type="Pfam" id="PF03918"/>
    </source>
</evidence>
<keyword evidence="6" id="KW-0472">Membrane</keyword>
<keyword evidence="6" id="KW-0812">Transmembrane</keyword>
<gene>
    <name evidence="8" type="ORF">NQF89_03870</name>
</gene>
<comment type="similarity">
    <text evidence="1 6">Belongs to the CcmH/CycL/Ccl2/NrfF family.</text>
</comment>
<keyword evidence="2 6" id="KW-0349">Heme</keyword>
<keyword evidence="5 6" id="KW-0408">Iron</keyword>
<keyword evidence="6" id="KW-1133">Transmembrane helix</keyword>
<keyword evidence="3 6" id="KW-0479">Metal-binding</keyword>
<dbReference type="Pfam" id="PF03918">
    <property type="entry name" value="CcmH"/>
    <property type="match status" value="1"/>
</dbReference>
<feature type="domain" description="CcmH/CycL/Ccl2/NrfF N-terminal" evidence="7">
    <location>
        <begin position="19"/>
        <end position="151"/>
    </location>
</feature>
<dbReference type="InterPro" id="IPR051263">
    <property type="entry name" value="C-type_cytochrome_biogenesis"/>
</dbReference>
<sequence>MMRVCLKGLLLLAICLYGSSIGHAIDSPDEMLPDPVLEQKAQHIGQQLRCLVCQNESIEESSAPLAKDLRHIVRQQLQQGRSPKDITLWMTQRYGEFIRLQPRFSASTALLWLMPFLSLMIGFLLARPLWARRTSPPPAPLTVEERQKLNQFFNKD</sequence>
<evidence type="ECO:0000313" key="8">
    <source>
        <dbReference type="EMBL" id="MCX5619559.1"/>
    </source>
</evidence>
<proteinExistence type="inferred from homology"/>
<protein>
    <recommendedName>
        <fullName evidence="6">Cytochrome c-type biogenesis protein</fullName>
    </recommendedName>
</protein>
<dbReference type="CDD" id="cd16378">
    <property type="entry name" value="CcmH_N"/>
    <property type="match status" value="1"/>
</dbReference>
<evidence type="ECO:0000313" key="9">
    <source>
        <dbReference type="Proteomes" id="UP001165575"/>
    </source>
</evidence>
<evidence type="ECO:0000256" key="2">
    <source>
        <dbReference type="ARBA" id="ARBA00022617"/>
    </source>
</evidence>
<dbReference type="EMBL" id="JANIDX010000003">
    <property type="protein sequence ID" value="MCX5619559.1"/>
    <property type="molecule type" value="Genomic_DNA"/>
</dbReference>
<name>A0ABT3WNZ9_9PROT</name>
<dbReference type="RefSeq" id="WP_266137550.1">
    <property type="nucleotide sequence ID" value="NZ_JANIDX010000003.1"/>
</dbReference>
<comment type="caution">
    <text evidence="8">The sequence shown here is derived from an EMBL/GenBank/DDBJ whole genome shotgun (WGS) entry which is preliminary data.</text>
</comment>
<feature type="chain" id="PRO_5044973073" description="Cytochrome c-type biogenesis protein" evidence="6">
    <location>
        <begin position="25"/>
        <end position="156"/>
    </location>
</feature>
<dbReference type="Gene3D" id="1.10.8.640">
    <property type="entry name" value="Cytochrome C biogenesis protein"/>
    <property type="match status" value="1"/>
</dbReference>
<dbReference type="Proteomes" id="UP001165575">
    <property type="component" value="Unassembled WGS sequence"/>
</dbReference>
<dbReference type="PANTHER" id="PTHR47870:SF4">
    <property type="entry name" value="CYTOCHROME C-TYPE BIOGENESIS PROTEIN CYCH"/>
    <property type="match status" value="1"/>
</dbReference>
<evidence type="ECO:0000256" key="6">
    <source>
        <dbReference type="RuleBase" id="RU364112"/>
    </source>
</evidence>
<feature type="signal peptide" evidence="6">
    <location>
        <begin position="1"/>
        <end position="24"/>
    </location>
</feature>
<comment type="function">
    <text evidence="6">Possible subunit of a heme lyase.</text>
</comment>
<evidence type="ECO:0000256" key="3">
    <source>
        <dbReference type="ARBA" id="ARBA00022723"/>
    </source>
</evidence>
<dbReference type="InterPro" id="IPR038297">
    <property type="entry name" value="CcmH/CycL/NrfF/Ccl2_sf"/>
</dbReference>
<reference evidence="8 9" key="1">
    <citation type="submission" date="2022-07" db="EMBL/GenBank/DDBJ databases">
        <title>Bombella genomes.</title>
        <authorList>
            <person name="Harer L."/>
            <person name="Styblova S."/>
            <person name="Ehrmann M."/>
        </authorList>
    </citation>
    <scope>NUCLEOTIDE SEQUENCE [LARGE SCALE GENOMIC DNA]</scope>
    <source>
        <strain evidence="8 9">TMW 2.2556</strain>
    </source>
</reference>
<dbReference type="PANTHER" id="PTHR47870">
    <property type="entry name" value="CYTOCHROME C-TYPE BIOGENESIS PROTEIN CCMH"/>
    <property type="match status" value="1"/>
</dbReference>
<organism evidence="8 9">
    <name type="scientific">Bombella pollinis</name>
    <dbReference type="NCBI Taxonomy" id="2967337"/>
    <lineage>
        <taxon>Bacteria</taxon>
        <taxon>Pseudomonadati</taxon>
        <taxon>Pseudomonadota</taxon>
        <taxon>Alphaproteobacteria</taxon>
        <taxon>Acetobacterales</taxon>
        <taxon>Acetobacteraceae</taxon>
        <taxon>Bombella</taxon>
    </lineage>
</organism>
<dbReference type="InterPro" id="IPR005616">
    <property type="entry name" value="CcmH/CycL/Ccl2/NrfF_N"/>
</dbReference>
<accession>A0ABT3WNZ9</accession>
<evidence type="ECO:0000256" key="5">
    <source>
        <dbReference type="ARBA" id="ARBA00023004"/>
    </source>
</evidence>
<evidence type="ECO:0000256" key="4">
    <source>
        <dbReference type="ARBA" id="ARBA00022729"/>
    </source>
</evidence>